<keyword evidence="3" id="KW-1185">Reference proteome</keyword>
<evidence type="ECO:0000313" key="3">
    <source>
        <dbReference type="Proteomes" id="UP001175228"/>
    </source>
</evidence>
<protein>
    <submittedName>
        <fullName evidence="2">Uncharacterized protein</fullName>
    </submittedName>
</protein>
<feature type="region of interest" description="Disordered" evidence="1">
    <location>
        <begin position="1"/>
        <end position="36"/>
    </location>
</feature>
<feature type="compositionally biased region" description="Pro residues" evidence="1">
    <location>
        <begin position="1"/>
        <end position="32"/>
    </location>
</feature>
<dbReference type="AlphaFoldDB" id="A0AA39UDU6"/>
<dbReference type="Proteomes" id="UP001175228">
    <property type="component" value="Unassembled WGS sequence"/>
</dbReference>
<name>A0AA39UDU6_9AGAR</name>
<dbReference type="EMBL" id="JAUEPU010000049">
    <property type="protein sequence ID" value="KAK0485577.1"/>
    <property type="molecule type" value="Genomic_DNA"/>
</dbReference>
<evidence type="ECO:0000313" key="2">
    <source>
        <dbReference type="EMBL" id="KAK0485577.1"/>
    </source>
</evidence>
<comment type="caution">
    <text evidence="2">The sequence shown here is derived from an EMBL/GenBank/DDBJ whole genome shotgun (WGS) entry which is preliminary data.</text>
</comment>
<proteinExistence type="predicted"/>
<reference evidence="2" key="1">
    <citation type="submission" date="2023-06" db="EMBL/GenBank/DDBJ databases">
        <authorList>
            <consortium name="Lawrence Berkeley National Laboratory"/>
            <person name="Ahrendt S."/>
            <person name="Sahu N."/>
            <person name="Indic B."/>
            <person name="Wong-Bajracharya J."/>
            <person name="Merenyi Z."/>
            <person name="Ke H.-M."/>
            <person name="Monk M."/>
            <person name="Kocsube S."/>
            <person name="Drula E."/>
            <person name="Lipzen A."/>
            <person name="Balint B."/>
            <person name="Henrissat B."/>
            <person name="Andreopoulos B."/>
            <person name="Martin F.M."/>
            <person name="Harder C.B."/>
            <person name="Rigling D."/>
            <person name="Ford K.L."/>
            <person name="Foster G.D."/>
            <person name="Pangilinan J."/>
            <person name="Papanicolaou A."/>
            <person name="Barry K."/>
            <person name="LaButti K."/>
            <person name="Viragh M."/>
            <person name="Koriabine M."/>
            <person name="Yan M."/>
            <person name="Riley R."/>
            <person name="Champramary S."/>
            <person name="Plett K.L."/>
            <person name="Tsai I.J."/>
            <person name="Slot J."/>
            <person name="Sipos G."/>
            <person name="Plett J."/>
            <person name="Nagy L.G."/>
            <person name="Grigoriev I.V."/>
        </authorList>
    </citation>
    <scope>NUCLEOTIDE SEQUENCE</scope>
    <source>
        <strain evidence="2">HWK02</strain>
    </source>
</reference>
<sequence>MANTPPTTPSTPSRLPPISHPPLSTPGRPPSPLNASDVANFSMQAVPVGCELIIRGITLEDGKTADEIICETLELKVQTRNDLTVVLNDNNELYDITVIPASSRRFSNNTFCYVRLSMPVASKQMEPRPDLLNLWIPVLSSLHPNWQASWSPCKMGKDKKLWCRINGMSGNGSKSNWDKDLAVIMDAICKLGVNVSSSWSTANGQMGVVVLSHIADVSFLMSKSPLSITLPNQDLSVSGHCHPSRIDITAPYKQIDPTYAFEVVITGIGDYDHSFALHLD</sequence>
<evidence type="ECO:0000256" key="1">
    <source>
        <dbReference type="SAM" id="MobiDB-lite"/>
    </source>
</evidence>
<organism evidence="2 3">
    <name type="scientific">Armillaria luteobubalina</name>
    <dbReference type="NCBI Taxonomy" id="153913"/>
    <lineage>
        <taxon>Eukaryota</taxon>
        <taxon>Fungi</taxon>
        <taxon>Dikarya</taxon>
        <taxon>Basidiomycota</taxon>
        <taxon>Agaricomycotina</taxon>
        <taxon>Agaricomycetes</taxon>
        <taxon>Agaricomycetidae</taxon>
        <taxon>Agaricales</taxon>
        <taxon>Marasmiineae</taxon>
        <taxon>Physalacriaceae</taxon>
        <taxon>Armillaria</taxon>
    </lineage>
</organism>
<accession>A0AA39UDU6</accession>
<gene>
    <name evidence="2" type="ORF">EDD18DRAFT_1360903</name>
</gene>